<proteinExistence type="predicted"/>
<sequence length="599" mass="69572">MFQPKIIGWDIYHIYIINLFQANKELIYIVMNLLFQNPTMTESHTFRNVYMGYLENNPYHYPSIDVQHVDASKALHEYIWTGWQIFPNFLWRHVCTPAQWCWLQTSAEEICLKGVSLTLYNPIPITSNLSINRTSTFAAFNNCVYGMFYEDNLYETDWFLWQQLPEEQELCLAHREGLIWTGDDTNTGVNTPGPPAYTQKKYIWPQYRWRRPLTRTDFDAVWSQGLTGQAGVYNVYSGDDQIIVPSGLFWDPLNRPEEIRELRAGKNSIKMTWNVQSIDEGKWQNLDFLAAYSAWTVPGPYCGVGRPLQYKRSVMHDPERACTYGLAQKNKSGSLGTDNDQEKFYQDYTVPNYAYLPLFPPTWFWQEIKSTVIDIIPEQFLNNTANYRTDPWKKADKYWPGPEATSYTHSIPQWFGKGIPIFDENDARIKTLTHLSACIELHFEYKKRRTAYYGCTWGPISGEQMYYISPERLIYQPNMIKYKTAGRRLPWQNMNTYNTTLMEGAGHGGGGEAKSHPREDCFYMGTLNDRQYNVQHNPAGMPDADGHNPEPKMSITLATSTMTRDIAMETDQQKPPRPRKPRVTFPTGLATFHTQDSHL</sequence>
<reference evidence="2" key="2">
    <citation type="journal article" date="2022" name="Gigascience">
        <title>Parvovirus dark matter in the cloaca of wild birds.</title>
        <authorList>
            <person name="Dai Z."/>
            <person name="Wang H."/>
            <person name="Wu H."/>
            <person name="Zhang Q."/>
            <person name="Ji L."/>
            <person name="Wang X."/>
            <person name="Shen Q."/>
            <person name="Yang S."/>
            <person name="Ma X."/>
            <person name="Shan T."/>
            <person name="Zhang W."/>
        </authorList>
    </citation>
    <scope>NUCLEOTIDE SEQUENCE</scope>
    <source>
        <strain evidence="2">Bls219par07</strain>
    </source>
</reference>
<organism evidence="2">
    <name type="scientific">Cygnus atratus Chaphamaparvovirus</name>
    <dbReference type="NCBI Taxonomy" id="2794485"/>
    <lineage>
        <taxon>Viruses</taxon>
        <taxon>Monodnaviria</taxon>
        <taxon>Shotokuvirae</taxon>
        <taxon>Cossaviricota</taxon>
        <taxon>Quintoviricetes</taxon>
        <taxon>Piccovirales</taxon>
        <taxon>Parvoviridae</taxon>
        <taxon>Hamaparvovirinae</taxon>
        <taxon>Chaphamaparvovirus</taxon>
    </lineage>
</organism>
<protein>
    <submittedName>
        <fullName evidence="2">Capsid protein</fullName>
    </submittedName>
</protein>
<reference evidence="2" key="1">
    <citation type="submission" date="2020-09" db="EMBL/GenBank/DDBJ databases">
        <authorList>
            <person name="Dai Z."/>
            <person name="Yang S."/>
            <person name="Zhang W."/>
        </authorList>
    </citation>
    <scope>NUCLEOTIDE SEQUENCE</scope>
    <source>
        <strain evidence="2">Bls219par07</strain>
    </source>
</reference>
<evidence type="ECO:0000313" key="2">
    <source>
        <dbReference type="EMBL" id="QTE03873.1"/>
    </source>
</evidence>
<accession>A0A8A4XCA9</accession>
<evidence type="ECO:0000256" key="1">
    <source>
        <dbReference type="SAM" id="MobiDB-lite"/>
    </source>
</evidence>
<feature type="region of interest" description="Disordered" evidence="1">
    <location>
        <begin position="569"/>
        <end position="599"/>
    </location>
</feature>
<dbReference type="EMBL" id="MW046459">
    <property type="protein sequence ID" value="QTE03873.1"/>
    <property type="molecule type" value="Genomic_DNA"/>
</dbReference>
<name>A0A8A4XCA9_9VIRU</name>